<comment type="caution">
    <text evidence="3">The sequence shown here is derived from an EMBL/GenBank/DDBJ whole genome shotgun (WGS) entry which is preliminary data.</text>
</comment>
<feature type="signal peptide" evidence="2">
    <location>
        <begin position="1"/>
        <end position="27"/>
    </location>
</feature>
<evidence type="ECO:0000313" key="3">
    <source>
        <dbReference type="EMBL" id="GAA4632658.1"/>
    </source>
</evidence>
<dbReference type="Proteomes" id="UP001501442">
    <property type="component" value="Unassembled WGS sequence"/>
</dbReference>
<proteinExistence type="predicted"/>
<feature type="region of interest" description="Disordered" evidence="1">
    <location>
        <begin position="25"/>
        <end position="66"/>
    </location>
</feature>
<evidence type="ECO:0000256" key="2">
    <source>
        <dbReference type="SAM" id="SignalP"/>
    </source>
</evidence>
<dbReference type="EMBL" id="BAABHK010000011">
    <property type="protein sequence ID" value="GAA4632658.1"/>
    <property type="molecule type" value="Genomic_DNA"/>
</dbReference>
<evidence type="ECO:0000256" key="1">
    <source>
        <dbReference type="SAM" id="MobiDB-lite"/>
    </source>
</evidence>
<evidence type="ECO:0000313" key="4">
    <source>
        <dbReference type="Proteomes" id="UP001501442"/>
    </source>
</evidence>
<keyword evidence="2" id="KW-0732">Signal</keyword>
<protein>
    <submittedName>
        <fullName evidence="3">Uncharacterized protein</fullName>
    </submittedName>
</protein>
<gene>
    <name evidence="3" type="ORF">GCM10023196_066930</name>
</gene>
<sequence>MWRINHLMLVPSFLSAGLILGSTATQASTSSGSERTIVDDVSPPADDHGRESDTETQSDTDTQYSAGYDHGYEFGIKDGRNSCTKVHRKLSSTANYLLGWAVGYNAGYSTECPHSSKPKFHLRGPHTE</sequence>
<name>A0ABP8UL57_9ACTN</name>
<accession>A0ABP8UL57</accession>
<organism evidence="3 4">
    <name type="scientific">Actinoallomurus vinaceus</name>
    <dbReference type="NCBI Taxonomy" id="1080074"/>
    <lineage>
        <taxon>Bacteria</taxon>
        <taxon>Bacillati</taxon>
        <taxon>Actinomycetota</taxon>
        <taxon>Actinomycetes</taxon>
        <taxon>Streptosporangiales</taxon>
        <taxon>Thermomonosporaceae</taxon>
        <taxon>Actinoallomurus</taxon>
    </lineage>
</organism>
<keyword evidence="4" id="KW-1185">Reference proteome</keyword>
<feature type="chain" id="PRO_5045401243" evidence="2">
    <location>
        <begin position="28"/>
        <end position="128"/>
    </location>
</feature>
<reference evidence="4" key="1">
    <citation type="journal article" date="2019" name="Int. J. Syst. Evol. Microbiol.">
        <title>The Global Catalogue of Microorganisms (GCM) 10K type strain sequencing project: providing services to taxonomists for standard genome sequencing and annotation.</title>
        <authorList>
            <consortium name="The Broad Institute Genomics Platform"/>
            <consortium name="The Broad Institute Genome Sequencing Center for Infectious Disease"/>
            <person name="Wu L."/>
            <person name="Ma J."/>
        </authorList>
    </citation>
    <scope>NUCLEOTIDE SEQUENCE [LARGE SCALE GENOMIC DNA]</scope>
    <source>
        <strain evidence="4">JCM 17939</strain>
    </source>
</reference>